<dbReference type="InterPro" id="IPR003779">
    <property type="entry name" value="CMD-like"/>
</dbReference>
<dbReference type="SUPFAM" id="SSF69118">
    <property type="entry name" value="AhpD-like"/>
    <property type="match status" value="1"/>
</dbReference>
<dbReference type="AlphaFoldDB" id="A0A2L1C8X7"/>
<dbReference type="NCBIfam" id="TIGR00778">
    <property type="entry name" value="ahpD_dom"/>
    <property type="match status" value="1"/>
</dbReference>
<dbReference type="RefSeq" id="WP_104837467.1">
    <property type="nucleotide sequence ID" value="NZ_CP026606.1"/>
</dbReference>
<evidence type="ECO:0000259" key="1">
    <source>
        <dbReference type="Pfam" id="PF02627"/>
    </source>
</evidence>
<evidence type="ECO:0000313" key="7">
    <source>
        <dbReference type="Proteomes" id="UP000590564"/>
    </source>
</evidence>
<evidence type="ECO:0000313" key="3">
    <source>
        <dbReference type="EMBL" id="MBA2864258.1"/>
    </source>
</evidence>
<accession>A0A2L1C8X7</accession>
<dbReference type="EC" id="1.11.1.15" evidence="2"/>
<dbReference type="PANTHER" id="PTHR33930">
    <property type="entry name" value="ALKYL HYDROPEROXIDE REDUCTASE AHPD"/>
    <property type="match status" value="1"/>
</dbReference>
<dbReference type="Proteomes" id="UP000567099">
    <property type="component" value="Unassembled WGS sequence"/>
</dbReference>
<dbReference type="GO" id="GO:0051920">
    <property type="term" value="F:peroxiredoxin activity"/>
    <property type="evidence" value="ECO:0007669"/>
    <property type="project" value="InterPro"/>
</dbReference>
<keyword evidence="2" id="KW-0575">Peroxidase</keyword>
<dbReference type="Proteomes" id="UP000239462">
    <property type="component" value="Chromosome"/>
</dbReference>
<dbReference type="KEGG" id="mmad:MMJJ_04240"/>
<reference evidence="2" key="2">
    <citation type="submission" date="2018-02" db="EMBL/GenBank/DDBJ databases">
        <title>Complete genome sequence of the Methanococcus maripaludis type strain JJ (DSM 2067), a model for selenoprotein synthesis in Archaea.</title>
        <authorList>
            <person name="Poehlein A."/>
            <person name="Heym D."/>
            <person name="Quitzke V."/>
            <person name="Fersch J."/>
            <person name="Daniel R."/>
            <person name="Rother M."/>
        </authorList>
    </citation>
    <scope>NUCLEOTIDE SEQUENCE [LARGE SCALE GENOMIC DNA]</scope>
    <source>
        <strain evidence="2">DSM 2067</strain>
    </source>
</reference>
<dbReference type="InterPro" id="IPR029032">
    <property type="entry name" value="AhpD-like"/>
</dbReference>
<keyword evidence="2" id="KW-0560">Oxidoreductase</keyword>
<dbReference type="EMBL" id="JACDUO010000001">
    <property type="protein sequence ID" value="MBA2864258.1"/>
    <property type="molecule type" value="Genomic_DNA"/>
</dbReference>
<dbReference type="PANTHER" id="PTHR33930:SF8">
    <property type="entry name" value="4-CARBOXYMUCONOLACTONE DECARBOXYLASE"/>
    <property type="match status" value="1"/>
</dbReference>
<sequence length="144" mass="15983">MNKKSSISDEKLCELMEIVEKRYGKVPYIIEKMKNNPKLLESKINYDEAVVDDYKHIDSKTAELISIAVVSALGCEHCIEFHIEAAKKMGISEEQIMTAVLIAGSLSNAAVLSKSTRALQKVNNILKYDENSLSCPECNISGTK</sequence>
<evidence type="ECO:0000313" key="2">
    <source>
        <dbReference type="EMBL" id="AVB75841.1"/>
    </source>
</evidence>
<dbReference type="EMBL" id="JACHED010000002">
    <property type="protein sequence ID" value="MBB6497184.1"/>
    <property type="molecule type" value="Genomic_DNA"/>
</dbReference>
<evidence type="ECO:0000313" key="5">
    <source>
        <dbReference type="Proteomes" id="UP000239462"/>
    </source>
</evidence>
<dbReference type="Gene3D" id="1.20.1290.10">
    <property type="entry name" value="AhpD-like"/>
    <property type="match status" value="1"/>
</dbReference>
<reference evidence="5" key="1">
    <citation type="journal article" date="2018" name="Genome Announc.">
        <title>Complete Genome Sequence of the Methanococcus maripaludis Type Strain JJ (DSM 2067), a Model for Selenoprotein Synthesis in Archaea.</title>
        <authorList>
            <person name="Poehlein A."/>
            <person name="Heym D."/>
            <person name="Quitzke V."/>
            <person name="Fersch J."/>
            <person name="Daniel R."/>
            <person name="Rother M."/>
        </authorList>
    </citation>
    <scope>NUCLEOTIDE SEQUENCE [LARGE SCALE GENOMIC DNA]</scope>
    <source>
        <strain evidence="5">DSM 2067</strain>
    </source>
</reference>
<dbReference type="InterPro" id="IPR004675">
    <property type="entry name" value="AhpD_core"/>
</dbReference>
<dbReference type="GeneID" id="36101517"/>
<dbReference type="Pfam" id="PF02627">
    <property type="entry name" value="CMD"/>
    <property type="match status" value="1"/>
</dbReference>
<proteinExistence type="predicted"/>
<organism evidence="2 5">
    <name type="scientific">Methanococcus maripaludis</name>
    <name type="common">Methanococcus deltae</name>
    <dbReference type="NCBI Taxonomy" id="39152"/>
    <lineage>
        <taxon>Archaea</taxon>
        <taxon>Methanobacteriati</taxon>
        <taxon>Methanobacteriota</taxon>
        <taxon>Methanomada group</taxon>
        <taxon>Methanococci</taxon>
        <taxon>Methanococcales</taxon>
        <taxon>Methanococcaceae</taxon>
        <taxon>Methanococcus</taxon>
    </lineage>
</organism>
<dbReference type="EMBL" id="CP026606">
    <property type="protein sequence ID" value="AVB75841.1"/>
    <property type="molecule type" value="Genomic_DNA"/>
</dbReference>
<dbReference type="Proteomes" id="UP000590564">
    <property type="component" value="Unassembled WGS sequence"/>
</dbReference>
<feature type="domain" description="Carboxymuconolactone decarboxylase-like" evidence="1">
    <location>
        <begin position="38"/>
        <end position="119"/>
    </location>
</feature>
<name>A0A2L1C8X7_METMI</name>
<protein>
    <submittedName>
        <fullName evidence="3">AhpD family alkylhydroperoxidase</fullName>
    </submittedName>
    <submittedName>
        <fullName evidence="2">Alkyl hydroperoxide reductase AhpD</fullName>
        <ecNumber evidence="2">1.11.1.15</ecNumber>
    </submittedName>
</protein>
<gene>
    <name evidence="2" type="primary">ahpD</name>
    <name evidence="3" type="ORF">HNP94_001258</name>
    <name evidence="4" type="ORF">HNP96_001225</name>
    <name evidence="2" type="ORF">MMJJ_04240</name>
</gene>
<evidence type="ECO:0000313" key="4">
    <source>
        <dbReference type="EMBL" id="MBB6497184.1"/>
    </source>
</evidence>
<evidence type="ECO:0000313" key="6">
    <source>
        <dbReference type="Proteomes" id="UP000567099"/>
    </source>
</evidence>
<reference evidence="4 7" key="3">
    <citation type="submission" date="2020-08" db="EMBL/GenBank/DDBJ databases">
        <title>Genomic Encyclopedia of Type Strains, Phase IV (KMG-V): Genome sequencing to study the core and pangenomes of soil and plant-associated prokaryotes.</title>
        <authorList>
            <person name="Whitman W."/>
        </authorList>
    </citation>
    <scope>NUCLEOTIDE SEQUENCE [LARGE SCALE GENOMIC DNA]</scope>
    <source>
        <strain evidence="3 6">C13</strain>
        <strain evidence="4 7">D1</strain>
    </source>
</reference>